<name>A0A0S2F5W7_LYSAN</name>
<feature type="region of interest" description="Disordered" evidence="1">
    <location>
        <begin position="1"/>
        <end position="39"/>
    </location>
</feature>
<dbReference type="KEGG" id="lab:LA76x_0775"/>
<evidence type="ECO:0000256" key="1">
    <source>
        <dbReference type="SAM" id="MobiDB-lite"/>
    </source>
</evidence>
<gene>
    <name evidence="2" type="ORF">LA76x_0775</name>
</gene>
<sequence length="102" mass="10576">MSKPRHAVGNMSKPRRAVGKHQQAASRGRGEAWASQRGQAASHGCKAIDSFRPRRIRCNRMAATDRCGLGIGAAVAGPPCSGPMRVQTAVAVALGVTSAVAQ</sequence>
<evidence type="ECO:0000313" key="2">
    <source>
        <dbReference type="EMBL" id="ALN78936.1"/>
    </source>
</evidence>
<dbReference type="AlphaFoldDB" id="A0A0S2F5W7"/>
<protein>
    <submittedName>
        <fullName evidence="2">Uncharacterized protein</fullName>
    </submittedName>
</protein>
<accession>A0A0S2F5W7</accession>
<keyword evidence="3" id="KW-1185">Reference proteome</keyword>
<organism evidence="2 3">
    <name type="scientific">Lysobacter antibioticus</name>
    <dbReference type="NCBI Taxonomy" id="84531"/>
    <lineage>
        <taxon>Bacteria</taxon>
        <taxon>Pseudomonadati</taxon>
        <taxon>Pseudomonadota</taxon>
        <taxon>Gammaproteobacteria</taxon>
        <taxon>Lysobacterales</taxon>
        <taxon>Lysobacteraceae</taxon>
        <taxon>Lysobacter</taxon>
    </lineage>
</organism>
<dbReference type="EMBL" id="CP011129">
    <property type="protein sequence ID" value="ALN78936.1"/>
    <property type="molecule type" value="Genomic_DNA"/>
</dbReference>
<dbReference type="STRING" id="84531.LA76x_0775"/>
<dbReference type="PATRIC" id="fig|84531.8.peg.802"/>
<dbReference type="Proteomes" id="UP000060787">
    <property type="component" value="Chromosome"/>
</dbReference>
<reference evidence="2 3" key="1">
    <citation type="journal article" date="2015" name="BMC Genomics">
        <title>Comparative genomics and metabolic profiling of the genus Lysobacter.</title>
        <authorList>
            <person name="de Bruijn I."/>
            <person name="Cheng X."/>
            <person name="de Jager V."/>
            <person name="Exposito R.G."/>
            <person name="Watrous J."/>
            <person name="Patel N."/>
            <person name="Postma J."/>
            <person name="Dorrestein P.C."/>
            <person name="Kobayashi D."/>
            <person name="Raaijmakers J.M."/>
        </authorList>
    </citation>
    <scope>NUCLEOTIDE SEQUENCE [LARGE SCALE GENOMIC DNA]</scope>
    <source>
        <strain evidence="2 3">76</strain>
    </source>
</reference>
<proteinExistence type="predicted"/>
<evidence type="ECO:0000313" key="3">
    <source>
        <dbReference type="Proteomes" id="UP000060787"/>
    </source>
</evidence>